<accession>X1CD23</accession>
<keyword evidence="5" id="KW-0665">Pyrimidine biosynthesis</keyword>
<feature type="domain" description="Dihydroorotate dehydrogenase catalytic" evidence="7">
    <location>
        <begin position="18"/>
        <end position="169"/>
    </location>
</feature>
<reference evidence="8" key="1">
    <citation type="journal article" date="2014" name="Front. Microbiol.">
        <title>High frequency of phylogenetically diverse reductive dehalogenase-homologous genes in deep subseafloor sedimentary metagenomes.</title>
        <authorList>
            <person name="Kawai M."/>
            <person name="Futagami T."/>
            <person name="Toyoda A."/>
            <person name="Takaki Y."/>
            <person name="Nishi S."/>
            <person name="Hori S."/>
            <person name="Arai W."/>
            <person name="Tsubouchi T."/>
            <person name="Morono Y."/>
            <person name="Uchiyama I."/>
            <person name="Ito T."/>
            <person name="Fujiyama A."/>
            <person name="Inagaki F."/>
            <person name="Takami H."/>
        </authorList>
    </citation>
    <scope>NUCLEOTIDE SEQUENCE</scope>
    <source>
        <strain evidence="8">Expedition CK06-06</strain>
    </source>
</reference>
<dbReference type="PANTHER" id="PTHR48109:SF1">
    <property type="entry name" value="DIHYDROOROTATE DEHYDROGENASE (FUMARATE)"/>
    <property type="match status" value="1"/>
</dbReference>
<sequence>PAPPLAAGVDALELSTHHLENDSTLVVEATKAAKEVVDIPVFVKLSPNVPDVTQFARAVEEAGADGIVAINSVGPCLAIDIENTMPMLGSISGYGWLSGPAIKSLAVRCVADICRAVKIPVIGAGGISNGRDAVEFIIVGASAVQLSTAAIIRGYKIYGLIADEMVKFMRAKGYNSISDFKGIALHHLPEQPLRTTAKPPEVTAS</sequence>
<evidence type="ECO:0000256" key="4">
    <source>
        <dbReference type="ARBA" id="ARBA00022643"/>
    </source>
</evidence>
<dbReference type="UniPathway" id="UPA00070"/>
<dbReference type="InterPro" id="IPR050074">
    <property type="entry name" value="DHO_dehydrogenase"/>
</dbReference>
<dbReference type="EMBL" id="BART01013873">
    <property type="protein sequence ID" value="GAG82171.1"/>
    <property type="molecule type" value="Genomic_DNA"/>
</dbReference>
<dbReference type="GO" id="GO:0044205">
    <property type="term" value="P:'de novo' UMP biosynthetic process"/>
    <property type="evidence" value="ECO:0007669"/>
    <property type="project" value="UniProtKB-UniPathway"/>
</dbReference>
<comment type="caution">
    <text evidence="8">The sequence shown here is derived from an EMBL/GenBank/DDBJ whole genome shotgun (WGS) entry which is preliminary data.</text>
</comment>
<feature type="non-terminal residue" evidence="8">
    <location>
        <position position="205"/>
    </location>
</feature>
<dbReference type="SUPFAM" id="SSF51395">
    <property type="entry name" value="FMN-linked oxidoreductases"/>
    <property type="match status" value="1"/>
</dbReference>
<dbReference type="Pfam" id="PF01180">
    <property type="entry name" value="DHO_dh"/>
    <property type="match status" value="1"/>
</dbReference>
<dbReference type="PANTHER" id="PTHR48109">
    <property type="entry name" value="DIHYDROOROTATE DEHYDROGENASE (QUINONE), MITOCHONDRIAL-RELATED"/>
    <property type="match status" value="1"/>
</dbReference>
<protein>
    <recommendedName>
        <fullName evidence="7">Dihydroorotate dehydrogenase catalytic domain-containing protein</fullName>
    </recommendedName>
</protein>
<dbReference type="InterPro" id="IPR005720">
    <property type="entry name" value="Dihydroorotate_DH_cat"/>
</dbReference>
<feature type="non-terminal residue" evidence="8">
    <location>
        <position position="1"/>
    </location>
</feature>
<evidence type="ECO:0000259" key="7">
    <source>
        <dbReference type="Pfam" id="PF01180"/>
    </source>
</evidence>
<proteinExistence type="predicted"/>
<dbReference type="GO" id="GO:0006207">
    <property type="term" value="P:'de novo' pyrimidine nucleobase biosynthetic process"/>
    <property type="evidence" value="ECO:0007669"/>
    <property type="project" value="InterPro"/>
</dbReference>
<dbReference type="AlphaFoldDB" id="X1CD23"/>
<dbReference type="Gene3D" id="3.20.20.70">
    <property type="entry name" value="Aldolase class I"/>
    <property type="match status" value="1"/>
</dbReference>
<name>X1CD23_9ZZZZ</name>
<evidence type="ECO:0000256" key="3">
    <source>
        <dbReference type="ARBA" id="ARBA00022630"/>
    </source>
</evidence>
<evidence type="ECO:0000256" key="1">
    <source>
        <dbReference type="ARBA" id="ARBA00001917"/>
    </source>
</evidence>
<evidence type="ECO:0000313" key="8">
    <source>
        <dbReference type="EMBL" id="GAG82171.1"/>
    </source>
</evidence>
<evidence type="ECO:0000256" key="6">
    <source>
        <dbReference type="ARBA" id="ARBA00023002"/>
    </source>
</evidence>
<organism evidence="8">
    <name type="scientific">marine sediment metagenome</name>
    <dbReference type="NCBI Taxonomy" id="412755"/>
    <lineage>
        <taxon>unclassified sequences</taxon>
        <taxon>metagenomes</taxon>
        <taxon>ecological metagenomes</taxon>
    </lineage>
</organism>
<gene>
    <name evidence="8" type="ORF">S01H4_28089</name>
</gene>
<keyword evidence="3" id="KW-0285">Flavoprotein</keyword>
<dbReference type="GO" id="GO:0004152">
    <property type="term" value="F:dihydroorotate dehydrogenase activity"/>
    <property type="evidence" value="ECO:0007669"/>
    <property type="project" value="TreeGrafter"/>
</dbReference>
<dbReference type="GO" id="GO:0005737">
    <property type="term" value="C:cytoplasm"/>
    <property type="evidence" value="ECO:0007669"/>
    <property type="project" value="InterPro"/>
</dbReference>
<keyword evidence="6" id="KW-0560">Oxidoreductase</keyword>
<comment type="cofactor">
    <cofactor evidence="1">
        <name>FMN</name>
        <dbReference type="ChEBI" id="CHEBI:58210"/>
    </cofactor>
</comment>
<evidence type="ECO:0000256" key="2">
    <source>
        <dbReference type="ARBA" id="ARBA00004725"/>
    </source>
</evidence>
<keyword evidence="4" id="KW-0288">FMN</keyword>
<dbReference type="InterPro" id="IPR001295">
    <property type="entry name" value="Dihydroorotate_DH_CS"/>
</dbReference>
<comment type="pathway">
    <text evidence="2">Pyrimidine metabolism; UMP biosynthesis via de novo pathway.</text>
</comment>
<dbReference type="PROSITE" id="PS00912">
    <property type="entry name" value="DHODEHASE_2"/>
    <property type="match status" value="1"/>
</dbReference>
<evidence type="ECO:0000256" key="5">
    <source>
        <dbReference type="ARBA" id="ARBA00022975"/>
    </source>
</evidence>
<dbReference type="InterPro" id="IPR013785">
    <property type="entry name" value="Aldolase_TIM"/>
</dbReference>